<evidence type="ECO:0000313" key="2">
    <source>
        <dbReference type="Proteomes" id="UP001596258"/>
    </source>
</evidence>
<dbReference type="Proteomes" id="UP001596258">
    <property type="component" value="Unassembled WGS sequence"/>
</dbReference>
<name>A0ABW1U517_9LACO</name>
<proteinExistence type="predicted"/>
<sequence>MTKGLAFQFHNGPIGFLDHLAKVIDDLDDTDIELLERICNWSWTNDCVIPAGELPMSPQEVALRLNKLEDLELIDLGVRVQV</sequence>
<gene>
    <name evidence="1" type="ORF">ACFP1M_00350</name>
</gene>
<evidence type="ECO:0000313" key="1">
    <source>
        <dbReference type="EMBL" id="MFC6288659.1"/>
    </source>
</evidence>
<dbReference type="RefSeq" id="WP_125575882.1">
    <property type="nucleotide sequence ID" value="NZ_JBHSSO010000002.1"/>
</dbReference>
<dbReference type="EMBL" id="JBHSSO010000002">
    <property type="protein sequence ID" value="MFC6288659.1"/>
    <property type="molecule type" value="Genomic_DNA"/>
</dbReference>
<comment type="caution">
    <text evidence="1">The sequence shown here is derived from an EMBL/GenBank/DDBJ whole genome shotgun (WGS) entry which is preliminary data.</text>
</comment>
<reference evidence="2" key="1">
    <citation type="journal article" date="2019" name="Int. J. Syst. Evol. Microbiol.">
        <title>The Global Catalogue of Microorganisms (GCM) 10K type strain sequencing project: providing services to taxonomists for standard genome sequencing and annotation.</title>
        <authorList>
            <consortium name="The Broad Institute Genomics Platform"/>
            <consortium name="The Broad Institute Genome Sequencing Center for Infectious Disease"/>
            <person name="Wu L."/>
            <person name="Ma J."/>
        </authorList>
    </citation>
    <scope>NUCLEOTIDE SEQUENCE [LARGE SCALE GENOMIC DNA]</scope>
    <source>
        <strain evidence="2">CCM 8893</strain>
    </source>
</reference>
<organism evidence="1 2">
    <name type="scientific">Levilactobacillus angrenensis</name>
    <dbReference type="NCBI Taxonomy" id="2486020"/>
    <lineage>
        <taxon>Bacteria</taxon>
        <taxon>Bacillati</taxon>
        <taxon>Bacillota</taxon>
        <taxon>Bacilli</taxon>
        <taxon>Lactobacillales</taxon>
        <taxon>Lactobacillaceae</taxon>
        <taxon>Levilactobacillus</taxon>
    </lineage>
</organism>
<evidence type="ECO:0008006" key="3">
    <source>
        <dbReference type="Google" id="ProtNLM"/>
    </source>
</evidence>
<keyword evidence="2" id="KW-1185">Reference proteome</keyword>
<accession>A0ABW1U517</accession>
<protein>
    <recommendedName>
        <fullName evidence="3">AsnC family transcriptional regulator</fullName>
    </recommendedName>
</protein>